<evidence type="ECO:0000256" key="1">
    <source>
        <dbReference type="ARBA" id="ARBA00004997"/>
    </source>
</evidence>
<dbReference type="PANTHER" id="PTHR11817">
    <property type="entry name" value="PYRUVATE KINASE"/>
    <property type="match status" value="1"/>
</dbReference>
<evidence type="ECO:0000256" key="5">
    <source>
        <dbReference type="ARBA" id="ARBA00022723"/>
    </source>
</evidence>
<dbReference type="InterPro" id="IPR015813">
    <property type="entry name" value="Pyrv/PenolPyrv_kinase-like_dom"/>
</dbReference>
<evidence type="ECO:0000256" key="6">
    <source>
        <dbReference type="ARBA" id="ARBA00022741"/>
    </source>
</evidence>
<feature type="non-terminal residue" evidence="13">
    <location>
        <position position="286"/>
    </location>
</feature>
<dbReference type="FunFam" id="2.40.33.10:FF:000001">
    <property type="entry name" value="Pyruvate kinase"/>
    <property type="match status" value="1"/>
</dbReference>
<dbReference type="EC" id="2.7.1.40" evidence="3"/>
<keyword evidence="5" id="KW-0479">Metal-binding</keyword>
<evidence type="ECO:0000256" key="8">
    <source>
        <dbReference type="ARBA" id="ARBA00022840"/>
    </source>
</evidence>
<organism evidence="13">
    <name type="scientific">marine sediment metagenome</name>
    <dbReference type="NCBI Taxonomy" id="412755"/>
    <lineage>
        <taxon>unclassified sequences</taxon>
        <taxon>metagenomes</taxon>
        <taxon>ecological metagenomes</taxon>
    </lineage>
</organism>
<feature type="domain" description="Pyruvate kinase barrel" evidence="12">
    <location>
        <begin position="13"/>
        <end position="227"/>
    </location>
</feature>
<dbReference type="AlphaFoldDB" id="X1F1Z4"/>
<feature type="non-terminal residue" evidence="13">
    <location>
        <position position="1"/>
    </location>
</feature>
<dbReference type="Pfam" id="PF00224">
    <property type="entry name" value="PK"/>
    <property type="match status" value="1"/>
</dbReference>
<dbReference type="GO" id="GO:0016301">
    <property type="term" value="F:kinase activity"/>
    <property type="evidence" value="ECO:0007669"/>
    <property type="project" value="UniProtKB-KW"/>
</dbReference>
<dbReference type="SUPFAM" id="SSF50800">
    <property type="entry name" value="PK beta-barrel domain-like"/>
    <property type="match status" value="1"/>
</dbReference>
<evidence type="ECO:0000259" key="12">
    <source>
        <dbReference type="Pfam" id="PF00224"/>
    </source>
</evidence>
<dbReference type="InterPro" id="IPR040442">
    <property type="entry name" value="Pyrv_kinase-like_dom_sf"/>
</dbReference>
<sequence length="286" mass="31978">YVNTDLLNLIQMKLSKIICTIGPSSSDESTLKKMINAGMDVARLNFSHGTHQSHEEVFKRIRNIDSRIAIAIDISGPKIRLGKLEHSYVLERDQQVILTTDDVVGTKDRLPVNYPSLIKEVKQDSFVYINDGFVKLKVIQKENNNLICKIIYGGYVSSRKGVNVPEANLSMRVPTEKDITDIKKACELGADYLFISFVRSSTDLVKVRKIISTCSDRTIGLVSKIEQLTVDPSGTKGALAKAIYTMPDSLFIYQKAVWLASQELGYQVQLESVRPYHTSTVHYGCG</sequence>
<keyword evidence="7" id="KW-0418">Kinase</keyword>
<name>X1F1Z4_9ZZZZ</name>
<keyword evidence="4" id="KW-0808">Transferase</keyword>
<protein>
    <recommendedName>
        <fullName evidence="3">pyruvate kinase</fullName>
        <ecNumber evidence="3">2.7.1.40</ecNumber>
    </recommendedName>
</protein>
<comment type="similarity">
    <text evidence="2">Belongs to the pyruvate kinase family.</text>
</comment>
<evidence type="ECO:0000256" key="2">
    <source>
        <dbReference type="ARBA" id="ARBA00008663"/>
    </source>
</evidence>
<comment type="pathway">
    <text evidence="1">Carbohydrate degradation; glycolysis; pyruvate from D-glyceraldehyde 3-phosphate: step 5/5.</text>
</comment>
<dbReference type="PRINTS" id="PR01050">
    <property type="entry name" value="PYRUVTKNASE"/>
</dbReference>
<dbReference type="EMBL" id="BARU01010919">
    <property type="protein sequence ID" value="GAH38942.1"/>
    <property type="molecule type" value="Genomic_DNA"/>
</dbReference>
<gene>
    <name evidence="13" type="ORF">S03H2_20670</name>
</gene>
<accession>X1F1Z4</accession>
<dbReference type="InterPro" id="IPR001697">
    <property type="entry name" value="Pyr_Knase"/>
</dbReference>
<dbReference type="UniPathway" id="UPA00109">
    <property type="reaction ID" value="UER00188"/>
</dbReference>
<dbReference type="SUPFAM" id="SSF51621">
    <property type="entry name" value="Phosphoenolpyruvate/pyruvate domain"/>
    <property type="match status" value="1"/>
</dbReference>
<evidence type="ECO:0000256" key="3">
    <source>
        <dbReference type="ARBA" id="ARBA00012142"/>
    </source>
</evidence>
<dbReference type="InterPro" id="IPR011037">
    <property type="entry name" value="Pyrv_Knase-like_insert_dom_sf"/>
</dbReference>
<dbReference type="GO" id="GO:0004743">
    <property type="term" value="F:pyruvate kinase activity"/>
    <property type="evidence" value="ECO:0007669"/>
    <property type="project" value="UniProtKB-EC"/>
</dbReference>
<reference evidence="13" key="1">
    <citation type="journal article" date="2014" name="Front. Microbiol.">
        <title>High frequency of phylogenetically diverse reductive dehalogenase-homologous genes in deep subseafloor sedimentary metagenomes.</title>
        <authorList>
            <person name="Kawai M."/>
            <person name="Futagami T."/>
            <person name="Toyoda A."/>
            <person name="Takaki Y."/>
            <person name="Nishi S."/>
            <person name="Hori S."/>
            <person name="Arai W."/>
            <person name="Tsubouchi T."/>
            <person name="Morono Y."/>
            <person name="Uchiyama I."/>
            <person name="Ito T."/>
            <person name="Fujiyama A."/>
            <person name="Inagaki F."/>
            <person name="Takami H."/>
        </authorList>
    </citation>
    <scope>NUCLEOTIDE SEQUENCE</scope>
    <source>
        <strain evidence="13">Expedition CK06-06</strain>
    </source>
</reference>
<keyword evidence="6" id="KW-0547">Nucleotide-binding</keyword>
<dbReference type="InterPro" id="IPR015793">
    <property type="entry name" value="Pyrv_Knase_brl"/>
</dbReference>
<keyword evidence="10" id="KW-0324">Glycolysis</keyword>
<keyword evidence="11" id="KW-0670">Pyruvate</keyword>
<keyword evidence="9" id="KW-0460">Magnesium</keyword>
<evidence type="ECO:0000256" key="9">
    <source>
        <dbReference type="ARBA" id="ARBA00022842"/>
    </source>
</evidence>
<dbReference type="InterPro" id="IPR015806">
    <property type="entry name" value="Pyrv_Knase_insert_dom_sf"/>
</dbReference>
<dbReference type="GO" id="GO:0005524">
    <property type="term" value="F:ATP binding"/>
    <property type="evidence" value="ECO:0007669"/>
    <property type="project" value="UniProtKB-KW"/>
</dbReference>
<dbReference type="Gene3D" id="3.20.20.60">
    <property type="entry name" value="Phosphoenolpyruvate-binding domains"/>
    <property type="match status" value="1"/>
</dbReference>
<evidence type="ECO:0000256" key="7">
    <source>
        <dbReference type="ARBA" id="ARBA00022777"/>
    </source>
</evidence>
<evidence type="ECO:0000313" key="13">
    <source>
        <dbReference type="EMBL" id="GAH38942.1"/>
    </source>
</evidence>
<evidence type="ECO:0000256" key="10">
    <source>
        <dbReference type="ARBA" id="ARBA00023152"/>
    </source>
</evidence>
<comment type="caution">
    <text evidence="13">The sequence shown here is derived from an EMBL/GenBank/DDBJ whole genome shotgun (WGS) entry which is preliminary data.</text>
</comment>
<dbReference type="GO" id="GO:0000287">
    <property type="term" value="F:magnesium ion binding"/>
    <property type="evidence" value="ECO:0007669"/>
    <property type="project" value="InterPro"/>
</dbReference>
<dbReference type="Gene3D" id="2.40.33.10">
    <property type="entry name" value="PK beta-barrel domain-like"/>
    <property type="match status" value="1"/>
</dbReference>
<dbReference type="GO" id="GO:0030955">
    <property type="term" value="F:potassium ion binding"/>
    <property type="evidence" value="ECO:0007669"/>
    <property type="project" value="InterPro"/>
</dbReference>
<evidence type="ECO:0000256" key="4">
    <source>
        <dbReference type="ARBA" id="ARBA00022679"/>
    </source>
</evidence>
<keyword evidence="8" id="KW-0067">ATP-binding</keyword>
<evidence type="ECO:0000256" key="11">
    <source>
        <dbReference type="ARBA" id="ARBA00023317"/>
    </source>
</evidence>
<proteinExistence type="inferred from homology"/>